<feature type="region of interest" description="Disordered" evidence="1">
    <location>
        <begin position="118"/>
        <end position="255"/>
    </location>
</feature>
<dbReference type="Proteomes" id="UP000823388">
    <property type="component" value="Chromosome 6K"/>
</dbReference>
<evidence type="ECO:0000313" key="2">
    <source>
        <dbReference type="EMBL" id="KAG2584943.1"/>
    </source>
</evidence>
<evidence type="ECO:0000256" key="1">
    <source>
        <dbReference type="SAM" id="MobiDB-lite"/>
    </source>
</evidence>
<reference evidence="2" key="1">
    <citation type="submission" date="2020-05" db="EMBL/GenBank/DDBJ databases">
        <title>WGS assembly of Panicum virgatum.</title>
        <authorList>
            <person name="Lovell J.T."/>
            <person name="Jenkins J."/>
            <person name="Shu S."/>
            <person name="Juenger T.E."/>
            <person name="Schmutz J."/>
        </authorList>
    </citation>
    <scope>NUCLEOTIDE SEQUENCE</scope>
    <source>
        <strain evidence="2">AP13</strain>
    </source>
</reference>
<comment type="caution">
    <text evidence="2">The sequence shown here is derived from an EMBL/GenBank/DDBJ whole genome shotgun (WGS) entry which is preliminary data.</text>
</comment>
<keyword evidence="3" id="KW-1185">Reference proteome</keyword>
<organism evidence="2 3">
    <name type="scientific">Panicum virgatum</name>
    <name type="common">Blackwell switchgrass</name>
    <dbReference type="NCBI Taxonomy" id="38727"/>
    <lineage>
        <taxon>Eukaryota</taxon>
        <taxon>Viridiplantae</taxon>
        <taxon>Streptophyta</taxon>
        <taxon>Embryophyta</taxon>
        <taxon>Tracheophyta</taxon>
        <taxon>Spermatophyta</taxon>
        <taxon>Magnoliopsida</taxon>
        <taxon>Liliopsida</taxon>
        <taxon>Poales</taxon>
        <taxon>Poaceae</taxon>
        <taxon>PACMAD clade</taxon>
        <taxon>Panicoideae</taxon>
        <taxon>Panicodae</taxon>
        <taxon>Paniceae</taxon>
        <taxon>Panicinae</taxon>
        <taxon>Panicum</taxon>
        <taxon>Panicum sect. Hiantes</taxon>
    </lineage>
</organism>
<protein>
    <submittedName>
        <fullName evidence="2">Uncharacterized protein</fullName>
    </submittedName>
</protein>
<feature type="region of interest" description="Disordered" evidence="1">
    <location>
        <begin position="1"/>
        <end position="61"/>
    </location>
</feature>
<feature type="compositionally biased region" description="Low complexity" evidence="1">
    <location>
        <begin position="172"/>
        <end position="181"/>
    </location>
</feature>
<feature type="compositionally biased region" description="Low complexity" evidence="1">
    <location>
        <begin position="138"/>
        <end position="149"/>
    </location>
</feature>
<dbReference type="AlphaFoldDB" id="A0A8T0RJJ7"/>
<feature type="compositionally biased region" description="Basic residues" evidence="1">
    <location>
        <begin position="1"/>
        <end position="15"/>
    </location>
</feature>
<sequence length="255" mass="27862">MRRKKHRRPHRHRQRLAGTSQDGPSSGREGRRETGMCRGTPRHGGSAWREKLGHRSSSGQCRLDDCVRVRARTSVPPLRLVTSARRSRTWPCLPPLQAAAGRGVAVLPIRASCDAAARPLKAAPRRGRAQQTSRSRRPAGSSSSCRPAGQGRQATVGAWFALRRPRPPLPPARGLLAGVAPPRRRPAAGDSPPRSRDTPSCRRRRAFQLPPRLPSAAAAPAPTAGSRRRASSDRQKPPPRWIWEARGDGGEEGKR</sequence>
<feature type="compositionally biased region" description="Basic and acidic residues" evidence="1">
    <location>
        <begin position="243"/>
        <end position="255"/>
    </location>
</feature>
<name>A0A8T0RJJ7_PANVG</name>
<evidence type="ECO:0000313" key="3">
    <source>
        <dbReference type="Proteomes" id="UP000823388"/>
    </source>
</evidence>
<accession>A0A8T0RJJ7</accession>
<gene>
    <name evidence="2" type="ORF">PVAP13_6KG365706</name>
</gene>
<dbReference type="EMBL" id="CM029047">
    <property type="protein sequence ID" value="KAG2584943.1"/>
    <property type="molecule type" value="Genomic_DNA"/>
</dbReference>
<proteinExistence type="predicted"/>
<feature type="compositionally biased region" description="Low complexity" evidence="1">
    <location>
        <begin position="214"/>
        <end position="225"/>
    </location>
</feature>